<evidence type="ECO:0000313" key="1">
    <source>
        <dbReference type="EMBL" id="MED6192744.1"/>
    </source>
</evidence>
<accession>A0ABU6X613</accession>
<name>A0ABU6X613_9FABA</name>
<organism evidence="1 2">
    <name type="scientific">Stylosanthes scabra</name>
    <dbReference type="NCBI Taxonomy" id="79078"/>
    <lineage>
        <taxon>Eukaryota</taxon>
        <taxon>Viridiplantae</taxon>
        <taxon>Streptophyta</taxon>
        <taxon>Embryophyta</taxon>
        <taxon>Tracheophyta</taxon>
        <taxon>Spermatophyta</taxon>
        <taxon>Magnoliopsida</taxon>
        <taxon>eudicotyledons</taxon>
        <taxon>Gunneridae</taxon>
        <taxon>Pentapetalae</taxon>
        <taxon>rosids</taxon>
        <taxon>fabids</taxon>
        <taxon>Fabales</taxon>
        <taxon>Fabaceae</taxon>
        <taxon>Papilionoideae</taxon>
        <taxon>50 kb inversion clade</taxon>
        <taxon>dalbergioids sensu lato</taxon>
        <taxon>Dalbergieae</taxon>
        <taxon>Pterocarpus clade</taxon>
        <taxon>Stylosanthes</taxon>
    </lineage>
</organism>
<reference evidence="1 2" key="1">
    <citation type="journal article" date="2023" name="Plants (Basel)">
        <title>Bridging the Gap: Combining Genomics and Transcriptomics Approaches to Understand Stylosanthes scabra, an Orphan Legume from the Brazilian Caatinga.</title>
        <authorList>
            <person name="Ferreira-Neto J.R.C."/>
            <person name="da Silva M.D."/>
            <person name="Binneck E."/>
            <person name="de Melo N.F."/>
            <person name="da Silva R.H."/>
            <person name="de Melo A.L.T.M."/>
            <person name="Pandolfi V."/>
            <person name="Bustamante F.O."/>
            <person name="Brasileiro-Vidal A.C."/>
            <person name="Benko-Iseppon A.M."/>
        </authorList>
    </citation>
    <scope>NUCLEOTIDE SEQUENCE [LARGE SCALE GENOMIC DNA]</scope>
    <source>
        <tissue evidence="1">Leaves</tissue>
    </source>
</reference>
<dbReference type="EMBL" id="JASCZI010211481">
    <property type="protein sequence ID" value="MED6192744.1"/>
    <property type="molecule type" value="Genomic_DNA"/>
</dbReference>
<keyword evidence="2" id="KW-1185">Reference proteome</keyword>
<protein>
    <submittedName>
        <fullName evidence="1">Uncharacterized protein</fullName>
    </submittedName>
</protein>
<evidence type="ECO:0000313" key="2">
    <source>
        <dbReference type="Proteomes" id="UP001341840"/>
    </source>
</evidence>
<dbReference type="Proteomes" id="UP001341840">
    <property type="component" value="Unassembled WGS sequence"/>
</dbReference>
<proteinExistence type="predicted"/>
<comment type="caution">
    <text evidence="1">The sequence shown here is derived from an EMBL/GenBank/DDBJ whole genome shotgun (WGS) entry which is preliminary data.</text>
</comment>
<sequence length="200" mass="21943">MVPVFHPIVQRERQSEGFHCIVITTGPSSGGTDDLKVLDVLDGVFTRSATEFRQKVYQSGLVFKAGFSSGNWLGWLSKAGLAPPNCLRVSRSAIVETIKNKQIFRFPGNGAKNVTHPLGAGTFVRCSSESPLSIAESIWNVLKEVSQGATKIPSCTRVVLLRNGKGKSVFDWGWLQWSLFESSSQVESILKQLKEVESSK</sequence>
<gene>
    <name evidence="1" type="ORF">PIB30_012914</name>
</gene>